<protein>
    <submittedName>
        <fullName evidence="1">Protein kinase cAMP-activated catalytic subunit alpha</fullName>
    </submittedName>
</protein>
<reference evidence="1" key="1">
    <citation type="submission" date="2020-11" db="EMBL/GenBank/DDBJ databases">
        <authorList>
            <person name="Davenport K.M."/>
            <person name="Bickhart D.M."/>
            <person name="Smith T.P.L."/>
            <person name="Murdoch B.M."/>
            <person name="Rosen B.D."/>
        </authorList>
    </citation>
    <scope>NUCLEOTIDE SEQUENCE [LARGE SCALE GENOMIC DNA]</scope>
    <source>
        <strain evidence="1">OAR_USU_Benz2616</strain>
    </source>
</reference>
<organism evidence="1">
    <name type="scientific">Ovis aries</name>
    <name type="common">Sheep</name>
    <dbReference type="NCBI Taxonomy" id="9940"/>
    <lineage>
        <taxon>Eukaryota</taxon>
        <taxon>Metazoa</taxon>
        <taxon>Chordata</taxon>
        <taxon>Craniata</taxon>
        <taxon>Vertebrata</taxon>
        <taxon>Euteleostomi</taxon>
        <taxon>Mammalia</taxon>
        <taxon>Eutheria</taxon>
        <taxon>Laurasiatheria</taxon>
        <taxon>Artiodactyla</taxon>
        <taxon>Ruminantia</taxon>
        <taxon>Pecora</taxon>
        <taxon>Bovidae</taxon>
        <taxon>Caprinae</taxon>
        <taxon>Ovis</taxon>
    </lineage>
</organism>
<sequence length="335" mass="38530">PPGPASPEKGPEEPPNPEFLAKAKEDFLKKWENPAQNTAHLDQFERIKTLGTGSFGRVMLVKHTETGNHYAMKILDKQKVVKLKQIEHTLNEKRILQAVNFPFLVKLEFSFKDNSNLYMVMEYVPGGEMFSHLRRIGRFSEPHARFYAAQIVLTFEYLHSLDLIYRDLKPENLLIDQQGYIQVTDFGFAKRVKGRTWTLCGTPEYLAPEIILSKVGKAVFWAPQAPEGFPSLSVLSALQVRFPSHFSSDLKDLLRNLLQVDLTKRFGNLKNGVNDIKNHKWFATTDWIAIYQRKVEAPFIPKFKGPGDTSNFDDYEEEEIRVSINEKCGKEFSEF</sequence>
<gene>
    <name evidence="1" type="primary">PRKACA</name>
</gene>
<reference evidence="1" key="3">
    <citation type="submission" date="2025-09" db="UniProtKB">
        <authorList>
            <consortium name="Ensembl"/>
        </authorList>
    </citation>
    <scope>IDENTIFICATION</scope>
</reference>
<dbReference type="Ensembl" id="ENSOART00020001849.2">
    <property type="protein sequence ID" value="ENSOARP00020001531.1"/>
    <property type="gene ID" value="ENSOARG00020001194.2"/>
</dbReference>
<reference evidence="1" key="2">
    <citation type="submission" date="2025-08" db="UniProtKB">
        <authorList>
            <consortium name="Ensembl"/>
        </authorList>
    </citation>
    <scope>IDENTIFICATION</scope>
</reference>
<accession>A0AC11ASL7</accession>
<proteinExistence type="predicted"/>
<evidence type="ECO:0000313" key="1">
    <source>
        <dbReference type="Ensembl" id="ENSOARP00020001531.1"/>
    </source>
</evidence>
<name>A0AC11ASL7_SHEEP</name>